<proteinExistence type="predicted"/>
<sequence>MKRKTRLLLIGIALIAGLIPSLRAQQIGLKTNLLYWGTTTPNAGLEFRMGKKWTLDVSGGYNPFTFSHHRKLKHWLVAPELRYWTCEAFSGHFFGLHGIGGEYNVNDIDIPVGRLKNLNNYRHEGYAIGAGLTYGYQWLLGKRWNLEASISGGFVHFDYDKFECAKCGKKIEEGKYNYFGVTKATLSLIYIIK</sequence>
<accession>A0A099WR40</accession>
<dbReference type="InterPro" id="IPR036709">
    <property type="entry name" value="Autotransporte_beta_dom_sf"/>
</dbReference>
<dbReference type="AlphaFoldDB" id="A0A099WR40"/>
<dbReference type="GeneID" id="57240294"/>
<evidence type="ECO:0008006" key="3">
    <source>
        <dbReference type="Google" id="ProtNLM"/>
    </source>
</evidence>
<evidence type="ECO:0000313" key="2">
    <source>
        <dbReference type="Proteomes" id="UP000030130"/>
    </source>
</evidence>
<reference evidence="1 2" key="1">
    <citation type="submission" date="2014-08" db="EMBL/GenBank/DDBJ databases">
        <title>Porphyromonas gulae strain:COT-052_OH1451 Genome sequencing.</title>
        <authorList>
            <person name="Wallis C."/>
            <person name="Deusch O."/>
            <person name="O'Flynn C."/>
            <person name="Davis I."/>
            <person name="Jospin G."/>
            <person name="Darling A.E."/>
            <person name="Coil D.A."/>
            <person name="Alexiev A."/>
            <person name="Horsfall A."/>
            <person name="Kirkwood N."/>
            <person name="Harris S."/>
            <person name="Eisen J.A."/>
        </authorList>
    </citation>
    <scope>NUCLEOTIDE SEQUENCE [LARGE SCALE GENOMIC DNA]</scope>
    <source>
        <strain evidence="2">COT-052 OH1451</strain>
    </source>
</reference>
<name>A0A099WR40_9PORP</name>
<dbReference type="RefSeq" id="WP_018965152.1">
    <property type="nucleotide sequence ID" value="NZ_CALUCC010000054.1"/>
</dbReference>
<dbReference type="STRING" id="111105.HR09_03165"/>
<dbReference type="Pfam" id="PF12099">
    <property type="entry name" value="DUF3575"/>
    <property type="match status" value="1"/>
</dbReference>
<evidence type="ECO:0000313" key="1">
    <source>
        <dbReference type="EMBL" id="KGN87281.1"/>
    </source>
</evidence>
<dbReference type="SUPFAM" id="SSF103515">
    <property type="entry name" value="Autotransporter"/>
    <property type="match status" value="1"/>
</dbReference>
<dbReference type="OrthoDB" id="1060107at2"/>
<dbReference type="eggNOG" id="COG2885">
    <property type="taxonomic scope" value="Bacteria"/>
</dbReference>
<dbReference type="InterPro" id="IPR021958">
    <property type="entry name" value="DUF3575"/>
</dbReference>
<gene>
    <name evidence="1" type="ORF">HR08_02465</name>
</gene>
<protein>
    <recommendedName>
        <fullName evidence="3">DUF3575 domain-containing protein</fullName>
    </recommendedName>
</protein>
<dbReference type="EMBL" id="JRAI01000015">
    <property type="protein sequence ID" value="KGN87281.1"/>
    <property type="molecule type" value="Genomic_DNA"/>
</dbReference>
<dbReference type="Proteomes" id="UP000030130">
    <property type="component" value="Unassembled WGS sequence"/>
</dbReference>
<organism evidence="1 2">
    <name type="scientific">Porphyromonas gulae</name>
    <dbReference type="NCBI Taxonomy" id="111105"/>
    <lineage>
        <taxon>Bacteria</taxon>
        <taxon>Pseudomonadati</taxon>
        <taxon>Bacteroidota</taxon>
        <taxon>Bacteroidia</taxon>
        <taxon>Bacteroidales</taxon>
        <taxon>Porphyromonadaceae</taxon>
        <taxon>Porphyromonas</taxon>
    </lineage>
</organism>
<comment type="caution">
    <text evidence="1">The sequence shown here is derived from an EMBL/GenBank/DDBJ whole genome shotgun (WGS) entry which is preliminary data.</text>
</comment>